<reference evidence="2 3" key="1">
    <citation type="submission" date="2016-10" db="EMBL/GenBank/DDBJ databases">
        <authorList>
            <person name="de Groot N.N."/>
        </authorList>
    </citation>
    <scope>NUCLEOTIDE SEQUENCE [LARGE SCALE GENOMIC DNA]</scope>
    <source>
        <strain evidence="2 3">CGMCC 1.11156</strain>
    </source>
</reference>
<keyword evidence="3" id="KW-1185">Reference proteome</keyword>
<keyword evidence="2" id="KW-0489">Methyltransferase</keyword>
<dbReference type="RefSeq" id="WP_091117175.1">
    <property type="nucleotide sequence ID" value="NZ_BKAF01000034.1"/>
</dbReference>
<protein>
    <submittedName>
        <fullName evidence="2">Methyltransferase domain-containing protein</fullName>
    </submittedName>
</protein>
<gene>
    <name evidence="2" type="ORF">SAMN05216561_12412</name>
</gene>
<dbReference type="Gene3D" id="3.40.50.150">
    <property type="entry name" value="Vaccinia Virus protein VP39"/>
    <property type="match status" value="1"/>
</dbReference>
<dbReference type="Pfam" id="PF08241">
    <property type="entry name" value="Methyltransf_11"/>
    <property type="match status" value="1"/>
</dbReference>
<dbReference type="CDD" id="cd02440">
    <property type="entry name" value="AdoMet_MTases"/>
    <property type="match status" value="1"/>
</dbReference>
<dbReference type="InterPro" id="IPR029063">
    <property type="entry name" value="SAM-dependent_MTases_sf"/>
</dbReference>
<evidence type="ECO:0000259" key="1">
    <source>
        <dbReference type="Pfam" id="PF08241"/>
    </source>
</evidence>
<evidence type="ECO:0000313" key="2">
    <source>
        <dbReference type="EMBL" id="SFJ30733.1"/>
    </source>
</evidence>
<proteinExistence type="predicted"/>
<dbReference type="Proteomes" id="UP000198649">
    <property type="component" value="Unassembled WGS sequence"/>
</dbReference>
<dbReference type="InterPro" id="IPR013216">
    <property type="entry name" value="Methyltransf_11"/>
</dbReference>
<dbReference type="STRING" id="1005945.SAMN05216561_12412"/>
<feature type="domain" description="Methyltransferase type 11" evidence="1">
    <location>
        <begin position="57"/>
        <end position="105"/>
    </location>
</feature>
<sequence length="212" mass="22023">MTQLESFSSVFALALRGAPCHVVGLHATPARLPVGDWVRGADAADHAILAQCDGATIDIGCGPGRLAAALADLGHVVLGIDVVQEAVEQTLARGVSALQRDVFDPIPGEGRWGTALLADGNVGIGGDPLRLIGRARQLLDPRGRIVVELAPPGVPTTTSWATLECGDARSRPFRWSVVGVDGIASLATEAGMSVHSLGSRADRWFGVLQEAL</sequence>
<dbReference type="GO" id="GO:0032259">
    <property type="term" value="P:methylation"/>
    <property type="evidence" value="ECO:0007669"/>
    <property type="project" value="UniProtKB-KW"/>
</dbReference>
<keyword evidence="2" id="KW-0808">Transferase</keyword>
<dbReference type="EMBL" id="FOQG01000024">
    <property type="protein sequence ID" value="SFJ30733.1"/>
    <property type="molecule type" value="Genomic_DNA"/>
</dbReference>
<organism evidence="2 3">
    <name type="scientific">Nocardioides psychrotolerans</name>
    <dbReference type="NCBI Taxonomy" id="1005945"/>
    <lineage>
        <taxon>Bacteria</taxon>
        <taxon>Bacillati</taxon>
        <taxon>Actinomycetota</taxon>
        <taxon>Actinomycetes</taxon>
        <taxon>Propionibacteriales</taxon>
        <taxon>Nocardioidaceae</taxon>
        <taxon>Nocardioides</taxon>
    </lineage>
</organism>
<dbReference type="SUPFAM" id="SSF53335">
    <property type="entry name" value="S-adenosyl-L-methionine-dependent methyltransferases"/>
    <property type="match status" value="1"/>
</dbReference>
<dbReference type="OrthoDB" id="4484556at2"/>
<dbReference type="AlphaFoldDB" id="A0A1I3Q9D6"/>
<evidence type="ECO:0000313" key="3">
    <source>
        <dbReference type="Proteomes" id="UP000198649"/>
    </source>
</evidence>
<name>A0A1I3Q9D6_9ACTN</name>
<accession>A0A1I3Q9D6</accession>
<dbReference type="GO" id="GO:0008757">
    <property type="term" value="F:S-adenosylmethionine-dependent methyltransferase activity"/>
    <property type="evidence" value="ECO:0007669"/>
    <property type="project" value="InterPro"/>
</dbReference>